<dbReference type="CDD" id="cd06558">
    <property type="entry name" value="crotonase-like"/>
    <property type="match status" value="1"/>
</dbReference>
<dbReference type="SUPFAM" id="SSF52096">
    <property type="entry name" value="ClpP/crotonase"/>
    <property type="match status" value="1"/>
</dbReference>
<evidence type="ECO:0000313" key="1">
    <source>
        <dbReference type="EMBL" id="QNO57829.1"/>
    </source>
</evidence>
<dbReference type="InterPro" id="IPR029045">
    <property type="entry name" value="ClpP/crotonase-like_dom_sf"/>
</dbReference>
<proteinExistence type="predicted"/>
<sequence length="401" mass="44923">MKGPIRLVRSDKIAEYKNLSPIYEWSEGKTYLMIDQVTFKGKVGAVLCYYNPPVHQVGNPGLDAYLEGLDRVFEKRNECEFLILYGANDPVHAGGDLKESLTRLDKTLEMKKEKEASGASPEEVDQLFEWADDRLKKGIGLHGRIRRIAQCLRVVAVCGGGTRFGGSAEIPLMADFLVGDSRSGMCFSEATIGLIPGWSGIARTLIKAGPINAEYMAKTSKEVKANQLKEIGTYNVVVDIPFTFPKRQRTDDPDADKAKYQEDLETHNDETGMLLLPKGLELGTCPAEEIPKVGDKERKTLAIKEDISLEVTRRKDPENYSELWGKPLREVKDEMAKMGRPLAPQSIEALTNLLEGYDPPKFDENSFVEKEMKADARLYRDPRFRAGLIATLEQKVGDYRL</sequence>
<reference evidence="1" key="1">
    <citation type="submission" date="2020-06" db="EMBL/GenBank/DDBJ databases">
        <title>Unique genomic features of the anaerobic methanotrophic archaea.</title>
        <authorList>
            <person name="Chadwick G.L."/>
            <person name="Skennerton C.T."/>
            <person name="Laso-Perez R."/>
            <person name="Leu A.O."/>
            <person name="Speth D.R."/>
            <person name="Yu H."/>
            <person name="Morgan-Lang C."/>
            <person name="Hatzenpichler R."/>
            <person name="Goudeau D."/>
            <person name="Malmstrom R."/>
            <person name="Brazelton W.J."/>
            <person name="Woyke T."/>
            <person name="Hallam S.J."/>
            <person name="Tyson G.W."/>
            <person name="Wegener G."/>
            <person name="Boetius A."/>
            <person name="Orphan V."/>
        </authorList>
    </citation>
    <scope>NUCLEOTIDE SEQUENCE</scope>
</reference>
<dbReference type="InterPro" id="IPR001753">
    <property type="entry name" value="Enoyl-CoA_hydra/iso"/>
</dbReference>
<protein>
    <recommendedName>
        <fullName evidence="2">Enoyl-CoA hydratase/isomerase family protein</fullName>
    </recommendedName>
</protein>
<dbReference type="AlphaFoldDB" id="A0A7G9ZC45"/>
<dbReference type="Pfam" id="PF00378">
    <property type="entry name" value="ECH_1"/>
    <property type="match status" value="1"/>
</dbReference>
<evidence type="ECO:0008006" key="2">
    <source>
        <dbReference type="Google" id="ProtNLM"/>
    </source>
</evidence>
<name>A0A7G9ZC45_9EURY</name>
<accession>A0A7G9ZC45</accession>
<organism evidence="1">
    <name type="scientific">Candidatus Methanophaga sp. ANME-1 ERB7</name>
    <dbReference type="NCBI Taxonomy" id="2759913"/>
    <lineage>
        <taxon>Archaea</taxon>
        <taxon>Methanobacteriati</taxon>
        <taxon>Methanobacteriota</taxon>
        <taxon>Stenosarchaea group</taxon>
        <taxon>Methanomicrobia</taxon>
        <taxon>Candidatus Methanophagales</taxon>
        <taxon>Candidatus Methanophagaceae</taxon>
        <taxon>Candidatus Methanophaga</taxon>
    </lineage>
</organism>
<dbReference type="Gene3D" id="3.90.226.10">
    <property type="entry name" value="2-enoyl-CoA Hydratase, Chain A, domain 1"/>
    <property type="match status" value="1"/>
</dbReference>
<dbReference type="EMBL" id="MT631703">
    <property type="protein sequence ID" value="QNO57829.1"/>
    <property type="molecule type" value="Genomic_DNA"/>
</dbReference>
<gene>
    <name evidence="1" type="ORF">BICGGCBA_00015</name>
</gene>